<keyword evidence="5" id="KW-0238">DNA-binding</keyword>
<feature type="region of interest" description="Disordered" evidence="8">
    <location>
        <begin position="124"/>
        <end position="155"/>
    </location>
</feature>
<comment type="similarity">
    <text evidence="3">Belongs to the bZIP family.</text>
</comment>
<evidence type="ECO:0000256" key="8">
    <source>
        <dbReference type="SAM" id="MobiDB-lite"/>
    </source>
</evidence>
<reference evidence="11" key="1">
    <citation type="submission" date="2015-03" db="EMBL/GenBank/DDBJ databases">
        <title>A transcriptome of Araucaria cunninghamii, an australian fine timber species.</title>
        <authorList>
            <person name="Jing Yi C.J.Y."/>
            <person name="Yin San L.Y.S."/>
            <person name="Abdul Karim S.S."/>
            <person name="Wan Azmi N.N."/>
            <person name="Hercus R.R."/>
            <person name="Croft L.L."/>
        </authorList>
    </citation>
    <scope>NUCLEOTIDE SEQUENCE</scope>
    <source>
        <strain evidence="11">MI0301</strain>
        <tissue evidence="11">Leaf</tissue>
    </source>
</reference>
<keyword evidence="9" id="KW-1133">Transmembrane helix</keyword>
<evidence type="ECO:0000256" key="4">
    <source>
        <dbReference type="ARBA" id="ARBA00023015"/>
    </source>
</evidence>
<evidence type="ECO:0000256" key="2">
    <source>
        <dbReference type="ARBA" id="ARBA00004389"/>
    </source>
</evidence>
<proteinExistence type="inferred from homology"/>
<dbReference type="SUPFAM" id="SSF57959">
    <property type="entry name" value="Leucine zipper domain"/>
    <property type="match status" value="1"/>
</dbReference>
<evidence type="ECO:0000259" key="10">
    <source>
        <dbReference type="PROSITE" id="PS50217"/>
    </source>
</evidence>
<dbReference type="InterPro" id="IPR004827">
    <property type="entry name" value="bZIP"/>
</dbReference>
<dbReference type="EMBL" id="GCKF01045162">
    <property type="protein sequence ID" value="JAG93920.1"/>
    <property type="molecule type" value="Transcribed_RNA"/>
</dbReference>
<evidence type="ECO:0000256" key="6">
    <source>
        <dbReference type="ARBA" id="ARBA00023163"/>
    </source>
</evidence>
<evidence type="ECO:0000313" key="11">
    <source>
        <dbReference type="EMBL" id="JAG93921.1"/>
    </source>
</evidence>
<feature type="transmembrane region" description="Helical" evidence="9">
    <location>
        <begin position="247"/>
        <end position="271"/>
    </location>
</feature>
<keyword evidence="7" id="KW-0539">Nucleus</keyword>
<evidence type="ECO:0000256" key="9">
    <source>
        <dbReference type="SAM" id="Phobius"/>
    </source>
</evidence>
<keyword evidence="9" id="KW-0472">Membrane</keyword>
<dbReference type="GO" id="GO:0003700">
    <property type="term" value="F:DNA-binding transcription factor activity"/>
    <property type="evidence" value="ECO:0007669"/>
    <property type="project" value="InterPro"/>
</dbReference>
<dbReference type="GO" id="GO:0003677">
    <property type="term" value="F:DNA binding"/>
    <property type="evidence" value="ECO:0007669"/>
    <property type="project" value="UniProtKB-KW"/>
</dbReference>
<dbReference type="GO" id="GO:0005634">
    <property type="term" value="C:nucleus"/>
    <property type="evidence" value="ECO:0007669"/>
    <property type="project" value="UniProtKB-SubCell"/>
</dbReference>
<evidence type="ECO:0000256" key="3">
    <source>
        <dbReference type="ARBA" id="ARBA00007163"/>
    </source>
</evidence>
<dbReference type="Gene3D" id="1.20.5.170">
    <property type="match status" value="1"/>
</dbReference>
<dbReference type="PANTHER" id="PTHR47416">
    <property type="entry name" value="BASIC-LEUCINE ZIPPER TRANSCRIPTION FACTOR F-RELATED"/>
    <property type="match status" value="1"/>
</dbReference>
<dbReference type="InterPro" id="IPR046347">
    <property type="entry name" value="bZIP_sf"/>
</dbReference>
<dbReference type="PROSITE" id="PS50217">
    <property type="entry name" value="BZIP"/>
    <property type="match status" value="1"/>
</dbReference>
<keyword evidence="4" id="KW-0805">Transcription regulation</keyword>
<keyword evidence="9" id="KW-0812">Transmembrane</keyword>
<evidence type="ECO:0000256" key="5">
    <source>
        <dbReference type="ARBA" id="ARBA00023125"/>
    </source>
</evidence>
<dbReference type="PROSITE" id="PS00036">
    <property type="entry name" value="BZIP_BASIC"/>
    <property type="match status" value="1"/>
</dbReference>
<dbReference type="EMBL" id="GCKF01045161">
    <property type="protein sequence ID" value="JAG93921.1"/>
    <property type="molecule type" value="Transcribed_RNA"/>
</dbReference>
<sequence length="341" mass="38076">MEDSTAIDFEVGGGGEEVRQLEDWFLWELSPTTEGFDIDGLISGVEGEDQDKEHDHDHGFDLEVTEMDHAKGLCSELCACGDLFVDPSSSTSSNNSHNSTAAGSDAHELNLDISQNSGSMLIVPPSDDVDKEKKCQGCQMSPVPASDNSRQNPDDKRLMRLVKNREAAFQSRKRKKSYVQDLETKCRMWESYCNQLQQTVAFTCAENAILRDELSRSKRQRGGNGVAEPAVLKDSLPLEFPSHLTTLVVAGHLIGIHCLGWLLAALILLFLGEAVKPSGTNWSHTENRHKSSSFKVFINLDQKRCVFESFPGTRSRAFSSCRHRYRKLNHISPTRLLRHLV</sequence>
<dbReference type="SMART" id="SM00338">
    <property type="entry name" value="BRLZ"/>
    <property type="match status" value="1"/>
</dbReference>
<accession>A0A0D6QTW3</accession>
<dbReference type="AlphaFoldDB" id="A0A0D6QTW3"/>
<dbReference type="PANTHER" id="PTHR47416:SF8">
    <property type="entry name" value="BASIC-LEUCINE ZIPPER TRANSCRIPTION FACTOR E-RELATED"/>
    <property type="match status" value="1"/>
</dbReference>
<evidence type="ECO:0000256" key="1">
    <source>
        <dbReference type="ARBA" id="ARBA00004123"/>
    </source>
</evidence>
<dbReference type="Pfam" id="PF00170">
    <property type="entry name" value="bZIP_1"/>
    <property type="match status" value="1"/>
</dbReference>
<organism evidence="11">
    <name type="scientific">Araucaria cunninghamii</name>
    <name type="common">Hoop pine</name>
    <name type="synonym">Moreton Bay pine</name>
    <dbReference type="NCBI Taxonomy" id="56994"/>
    <lineage>
        <taxon>Eukaryota</taxon>
        <taxon>Viridiplantae</taxon>
        <taxon>Streptophyta</taxon>
        <taxon>Embryophyta</taxon>
        <taxon>Tracheophyta</taxon>
        <taxon>Spermatophyta</taxon>
        <taxon>Pinopsida</taxon>
        <taxon>Pinidae</taxon>
        <taxon>Conifers II</taxon>
        <taxon>Araucariales</taxon>
        <taxon>Araucariaceae</taxon>
        <taxon>Araucaria</taxon>
    </lineage>
</organism>
<keyword evidence="6" id="KW-0804">Transcription</keyword>
<dbReference type="GO" id="GO:0005789">
    <property type="term" value="C:endoplasmic reticulum membrane"/>
    <property type="evidence" value="ECO:0007669"/>
    <property type="project" value="UniProtKB-SubCell"/>
</dbReference>
<dbReference type="CDD" id="cd14704">
    <property type="entry name" value="bZIP_HY5-like"/>
    <property type="match status" value="1"/>
</dbReference>
<name>A0A0D6QTW3_ARACU</name>
<feature type="domain" description="BZIP" evidence="10">
    <location>
        <begin position="154"/>
        <end position="217"/>
    </location>
</feature>
<comment type="subcellular location">
    <subcellularLocation>
        <location evidence="2">Endoplasmic reticulum membrane</location>
        <topology evidence="2">Single-pass membrane protein</topology>
    </subcellularLocation>
    <subcellularLocation>
        <location evidence="1">Nucleus</location>
    </subcellularLocation>
</comment>
<protein>
    <recommendedName>
        <fullName evidence="10">BZIP domain-containing protein</fullName>
    </recommendedName>
</protein>
<evidence type="ECO:0000256" key="7">
    <source>
        <dbReference type="ARBA" id="ARBA00023242"/>
    </source>
</evidence>